<gene>
    <name evidence="2" type="ORF">CFOL_v3_00303</name>
</gene>
<name>A0A1Q3ALZ1_CEPFO</name>
<evidence type="ECO:0000259" key="1">
    <source>
        <dbReference type="Pfam" id="PF14372"/>
    </source>
</evidence>
<dbReference type="SUPFAM" id="SSF53098">
    <property type="entry name" value="Ribonuclease H-like"/>
    <property type="match status" value="1"/>
</dbReference>
<comment type="caution">
    <text evidence="2">The sequence shown here is derived from an EMBL/GenBank/DDBJ whole genome shotgun (WGS) entry which is preliminary data.</text>
</comment>
<dbReference type="Pfam" id="PF14372">
    <property type="entry name" value="hAT-like_RNase-H"/>
    <property type="match status" value="1"/>
</dbReference>
<reference evidence="3" key="1">
    <citation type="submission" date="2016-04" db="EMBL/GenBank/DDBJ databases">
        <title>Cephalotus genome sequencing.</title>
        <authorList>
            <person name="Fukushima K."/>
            <person name="Hasebe M."/>
            <person name="Fang X."/>
        </authorList>
    </citation>
    <scope>NUCLEOTIDE SEQUENCE [LARGE SCALE GENOMIC DNA]</scope>
    <source>
        <strain evidence="3">cv. St1</strain>
    </source>
</reference>
<dbReference type="EMBL" id="BDDD01000006">
    <property type="protein sequence ID" value="GAV56761.1"/>
    <property type="molecule type" value="Genomic_DNA"/>
</dbReference>
<dbReference type="InterPro" id="IPR012337">
    <property type="entry name" value="RNaseH-like_sf"/>
</dbReference>
<dbReference type="InParanoid" id="A0A1Q3ALZ1"/>
<organism evidence="2 3">
    <name type="scientific">Cephalotus follicularis</name>
    <name type="common">Albany pitcher plant</name>
    <dbReference type="NCBI Taxonomy" id="3775"/>
    <lineage>
        <taxon>Eukaryota</taxon>
        <taxon>Viridiplantae</taxon>
        <taxon>Streptophyta</taxon>
        <taxon>Embryophyta</taxon>
        <taxon>Tracheophyta</taxon>
        <taxon>Spermatophyta</taxon>
        <taxon>Magnoliopsida</taxon>
        <taxon>eudicotyledons</taxon>
        <taxon>Gunneridae</taxon>
        <taxon>Pentapetalae</taxon>
        <taxon>rosids</taxon>
        <taxon>fabids</taxon>
        <taxon>Oxalidales</taxon>
        <taxon>Cephalotaceae</taxon>
        <taxon>Cephalotus</taxon>
    </lineage>
</organism>
<evidence type="ECO:0000313" key="3">
    <source>
        <dbReference type="Proteomes" id="UP000187406"/>
    </source>
</evidence>
<dbReference type="OrthoDB" id="2610923at2759"/>
<dbReference type="PANTHER" id="PTHR23272:SF182">
    <property type="entry name" value="OS09G0381850 PROTEIN"/>
    <property type="match status" value="1"/>
</dbReference>
<accession>A0A1Q3ALZ1</accession>
<dbReference type="InterPro" id="IPR025525">
    <property type="entry name" value="hAT-like_transposase_RNase-H"/>
</dbReference>
<feature type="domain" description="hAT-like transposase RNase-H fold" evidence="1">
    <location>
        <begin position="1"/>
        <end position="67"/>
    </location>
</feature>
<keyword evidence="3" id="KW-1185">Reference proteome</keyword>
<evidence type="ECO:0000313" key="2">
    <source>
        <dbReference type="EMBL" id="GAV56761.1"/>
    </source>
</evidence>
<proteinExistence type="predicted"/>
<protein>
    <submittedName>
        <fullName evidence="2">DUF4413 domain-containing protein</fullName>
    </submittedName>
</protein>
<sequence length="132" mass="15053">MACAIKLKFDKYWGDSNLLISIAAILDPRNKMKLIEFCFPYIYHPLDVANEHIVAVQKSLYDLYDEYVSAHTLSTIEKTTQGDERDGGNQHGVGKCRVSGRSKFDIFIRSVDSFDYIKSELNVYLGGECLYL</sequence>
<dbReference type="AlphaFoldDB" id="A0A1Q3ALZ1"/>
<dbReference type="GO" id="GO:0003677">
    <property type="term" value="F:DNA binding"/>
    <property type="evidence" value="ECO:0007669"/>
    <property type="project" value="InterPro"/>
</dbReference>
<dbReference type="PANTHER" id="PTHR23272">
    <property type="entry name" value="BED FINGER-RELATED"/>
    <property type="match status" value="1"/>
</dbReference>
<dbReference type="Proteomes" id="UP000187406">
    <property type="component" value="Unassembled WGS sequence"/>
</dbReference>